<reference evidence="2 3" key="1">
    <citation type="submission" date="2023-06" db="EMBL/GenBank/DDBJ databases">
        <authorList>
            <person name="Yushchuk O."/>
            <person name="Binda E."/>
            <person name="Ruckert-Reed C."/>
            <person name="Fedorenko V."/>
            <person name="Kalinowski J."/>
            <person name="Marinelli F."/>
        </authorList>
    </citation>
    <scope>NUCLEOTIDE SEQUENCE [LARGE SCALE GENOMIC DNA]</scope>
    <source>
        <strain evidence="2 3">NRRL 3884</strain>
    </source>
</reference>
<keyword evidence="3" id="KW-1185">Reference proteome</keyword>
<feature type="domain" description="Helix-turn-helix" evidence="1">
    <location>
        <begin position="23"/>
        <end position="60"/>
    </location>
</feature>
<name>A0ABY8WD81_9ACTN</name>
<dbReference type="Proteomes" id="UP001240150">
    <property type="component" value="Chromosome"/>
</dbReference>
<dbReference type="EMBL" id="CP126980">
    <property type="protein sequence ID" value="WIM95796.1"/>
    <property type="molecule type" value="Genomic_DNA"/>
</dbReference>
<evidence type="ECO:0000313" key="2">
    <source>
        <dbReference type="EMBL" id="WIM95796.1"/>
    </source>
</evidence>
<proteinExistence type="predicted"/>
<evidence type="ECO:0000259" key="1">
    <source>
        <dbReference type="Pfam" id="PF12728"/>
    </source>
</evidence>
<organism evidence="2 3">
    <name type="scientific">Actinoplanes oblitus</name>
    <dbReference type="NCBI Taxonomy" id="3040509"/>
    <lineage>
        <taxon>Bacteria</taxon>
        <taxon>Bacillati</taxon>
        <taxon>Actinomycetota</taxon>
        <taxon>Actinomycetes</taxon>
        <taxon>Micromonosporales</taxon>
        <taxon>Micromonosporaceae</taxon>
        <taxon>Actinoplanes</taxon>
    </lineage>
</organism>
<dbReference type="InterPro" id="IPR041657">
    <property type="entry name" value="HTH_17"/>
</dbReference>
<evidence type="ECO:0000313" key="3">
    <source>
        <dbReference type="Proteomes" id="UP001240150"/>
    </source>
</evidence>
<accession>A0ABY8WD81</accession>
<protein>
    <submittedName>
        <fullName evidence="2">Helix-turn-helix domain-containing protein</fullName>
    </submittedName>
</protein>
<sequence>MTRPTGDDTMPHPHPLDELPALISVPHAAKLLGLARASAYRYAAAGELPVHRMGGRVYVITAKIRPLIDGSEELAA</sequence>
<dbReference type="Pfam" id="PF12728">
    <property type="entry name" value="HTH_17"/>
    <property type="match status" value="1"/>
</dbReference>
<dbReference type="RefSeq" id="WP_284917108.1">
    <property type="nucleotide sequence ID" value="NZ_CP126980.1"/>
</dbReference>
<gene>
    <name evidence="2" type="ORF">ACTOB_007931</name>
</gene>